<dbReference type="Pfam" id="PF02683">
    <property type="entry name" value="DsbD_TM"/>
    <property type="match status" value="1"/>
</dbReference>
<dbReference type="PANTHER" id="PTHR31272">
    <property type="entry name" value="CYTOCHROME C-TYPE BIOGENESIS PROTEIN HI_1454-RELATED"/>
    <property type="match status" value="1"/>
</dbReference>
<organism evidence="8 9">
    <name type="scientific">Pseudanabaena catenata USMAC16</name>
    <dbReference type="NCBI Taxonomy" id="1855837"/>
    <lineage>
        <taxon>Bacteria</taxon>
        <taxon>Bacillati</taxon>
        <taxon>Cyanobacteriota</taxon>
        <taxon>Cyanophyceae</taxon>
        <taxon>Pseudanabaenales</taxon>
        <taxon>Pseudanabaenaceae</taxon>
        <taxon>Pseudanabaena</taxon>
    </lineage>
</organism>
<evidence type="ECO:0000256" key="1">
    <source>
        <dbReference type="ARBA" id="ARBA00004141"/>
    </source>
</evidence>
<dbReference type="Proteomes" id="UP001152872">
    <property type="component" value="Unassembled WGS sequence"/>
</dbReference>
<evidence type="ECO:0000313" key="9">
    <source>
        <dbReference type="Proteomes" id="UP001152872"/>
    </source>
</evidence>
<evidence type="ECO:0000256" key="3">
    <source>
        <dbReference type="ARBA" id="ARBA00022692"/>
    </source>
</evidence>
<dbReference type="InterPro" id="IPR003834">
    <property type="entry name" value="Cyt_c_assmbl_TM_dom"/>
</dbReference>
<accession>A0A9X4RJ95</accession>
<comment type="caution">
    <text evidence="8">The sequence shown here is derived from an EMBL/GenBank/DDBJ whole genome shotgun (WGS) entry which is preliminary data.</text>
</comment>
<evidence type="ECO:0000256" key="5">
    <source>
        <dbReference type="ARBA" id="ARBA00023136"/>
    </source>
</evidence>
<reference evidence="8" key="1">
    <citation type="submission" date="2019-05" db="EMBL/GenBank/DDBJ databases">
        <title>Whole genome sequencing of Pseudanabaena catenata USMAC16.</title>
        <authorList>
            <person name="Khan Z."/>
            <person name="Omar W.M."/>
            <person name="Convey P."/>
            <person name="Merican F."/>
            <person name="Najimudin N."/>
        </authorList>
    </citation>
    <scope>NUCLEOTIDE SEQUENCE</scope>
    <source>
        <strain evidence="8">USMAC16</strain>
    </source>
</reference>
<comment type="similarity">
    <text evidence="2">Belongs to the DsbD family.</text>
</comment>
<keyword evidence="3 6" id="KW-0812">Transmembrane</keyword>
<name>A0A9X4RJ95_9CYAN</name>
<feature type="transmembrane region" description="Helical" evidence="6">
    <location>
        <begin position="133"/>
        <end position="153"/>
    </location>
</feature>
<gene>
    <name evidence="8" type="ORF">FEV09_17955</name>
</gene>
<keyword evidence="5 6" id="KW-0472">Membrane</keyword>
<feature type="transmembrane region" description="Helical" evidence="6">
    <location>
        <begin position="45"/>
        <end position="64"/>
    </location>
</feature>
<evidence type="ECO:0000256" key="2">
    <source>
        <dbReference type="ARBA" id="ARBA00006143"/>
    </source>
</evidence>
<dbReference type="AlphaFoldDB" id="A0A9X4RJ95"/>
<dbReference type="GO" id="GO:0017004">
    <property type="term" value="P:cytochrome complex assembly"/>
    <property type="evidence" value="ECO:0007669"/>
    <property type="project" value="InterPro"/>
</dbReference>
<evidence type="ECO:0000259" key="7">
    <source>
        <dbReference type="Pfam" id="PF02683"/>
    </source>
</evidence>
<evidence type="ECO:0000256" key="6">
    <source>
        <dbReference type="SAM" id="Phobius"/>
    </source>
</evidence>
<feature type="transmembrane region" description="Helical" evidence="6">
    <location>
        <begin position="76"/>
        <end position="94"/>
    </location>
</feature>
<proteinExistence type="inferred from homology"/>
<dbReference type="EMBL" id="VBTY01000183">
    <property type="protein sequence ID" value="MDG3496426.1"/>
    <property type="molecule type" value="Genomic_DNA"/>
</dbReference>
<dbReference type="GO" id="GO:0016020">
    <property type="term" value="C:membrane"/>
    <property type="evidence" value="ECO:0007669"/>
    <property type="project" value="UniProtKB-SubCell"/>
</dbReference>
<evidence type="ECO:0000256" key="4">
    <source>
        <dbReference type="ARBA" id="ARBA00022989"/>
    </source>
</evidence>
<evidence type="ECO:0000313" key="8">
    <source>
        <dbReference type="EMBL" id="MDG3496426.1"/>
    </source>
</evidence>
<dbReference type="PANTHER" id="PTHR31272:SF9">
    <property type="entry name" value="BLL1027 PROTEIN"/>
    <property type="match status" value="1"/>
</dbReference>
<dbReference type="RefSeq" id="WP_009628604.1">
    <property type="nucleotide sequence ID" value="NZ_VBTY01000183.1"/>
</dbReference>
<protein>
    <submittedName>
        <fullName evidence="8">Cytochrome c biogenesis CcdA family protein</fullName>
    </submittedName>
</protein>
<keyword evidence="4 6" id="KW-1133">Transmembrane helix</keyword>
<dbReference type="InterPro" id="IPR051790">
    <property type="entry name" value="Cytochrome_c-biogenesis_DsbD"/>
</dbReference>
<feature type="transmembrane region" description="Helical" evidence="6">
    <location>
        <begin position="160"/>
        <end position="182"/>
    </location>
</feature>
<sequence>MMLSLSLLSIGLALLGGLLTAFSPCILPILPIIVGRSLQTHRYAPLTLVGGLISGFAVAGSLLGIASNWLTGFSNFARILAIAFLLGLGLLSIFPRWNYLLVSKISSKFPSFKVKESTEVNLFAEFWLGTQLGLLWTPCAGPVLGSILILAAAKHEILTALILLLVYGLGTGVPILLLAYASRYFSNSFLKLRSHSQFLQKIGGVLISITAIAIILGWDVKLQIWLAPFFPEWQL</sequence>
<comment type="subcellular location">
    <subcellularLocation>
        <location evidence="1">Membrane</location>
        <topology evidence="1">Multi-pass membrane protein</topology>
    </subcellularLocation>
</comment>
<feature type="domain" description="Cytochrome C biogenesis protein transmembrane" evidence="7">
    <location>
        <begin position="9"/>
        <end position="183"/>
    </location>
</feature>
<keyword evidence="9" id="KW-1185">Reference proteome</keyword>
<feature type="transmembrane region" description="Helical" evidence="6">
    <location>
        <begin position="202"/>
        <end position="220"/>
    </location>
</feature>